<evidence type="ECO:0000256" key="3">
    <source>
        <dbReference type="ARBA" id="ARBA00022692"/>
    </source>
</evidence>
<dbReference type="Pfam" id="PF00854">
    <property type="entry name" value="PTR2"/>
    <property type="match status" value="1"/>
</dbReference>
<dbReference type="GO" id="GO:0022857">
    <property type="term" value="F:transmembrane transporter activity"/>
    <property type="evidence" value="ECO:0007669"/>
    <property type="project" value="InterPro"/>
</dbReference>
<feature type="transmembrane region" description="Helical" evidence="6">
    <location>
        <begin position="173"/>
        <end position="194"/>
    </location>
</feature>
<evidence type="ECO:0000313" key="8">
    <source>
        <dbReference type="Proteomes" id="UP000639772"/>
    </source>
</evidence>
<evidence type="ECO:0000256" key="1">
    <source>
        <dbReference type="ARBA" id="ARBA00004141"/>
    </source>
</evidence>
<reference evidence="7 8" key="1">
    <citation type="journal article" date="2020" name="Nat. Food">
        <title>A phased Vanilla planifolia genome enables genetic improvement of flavour and production.</title>
        <authorList>
            <person name="Hasing T."/>
            <person name="Tang H."/>
            <person name="Brym M."/>
            <person name="Khazi F."/>
            <person name="Huang T."/>
            <person name="Chambers A.H."/>
        </authorList>
    </citation>
    <scope>NUCLEOTIDE SEQUENCE [LARGE SCALE GENOMIC DNA]</scope>
    <source>
        <tissue evidence="7">Leaf</tissue>
    </source>
</reference>
<organism evidence="7 8">
    <name type="scientific">Vanilla planifolia</name>
    <name type="common">Vanilla</name>
    <dbReference type="NCBI Taxonomy" id="51239"/>
    <lineage>
        <taxon>Eukaryota</taxon>
        <taxon>Viridiplantae</taxon>
        <taxon>Streptophyta</taxon>
        <taxon>Embryophyta</taxon>
        <taxon>Tracheophyta</taxon>
        <taxon>Spermatophyta</taxon>
        <taxon>Magnoliopsida</taxon>
        <taxon>Liliopsida</taxon>
        <taxon>Asparagales</taxon>
        <taxon>Orchidaceae</taxon>
        <taxon>Vanilloideae</taxon>
        <taxon>Vanilleae</taxon>
        <taxon>Vanilla</taxon>
    </lineage>
</organism>
<gene>
    <name evidence="7" type="ORF">HPP92_014425</name>
</gene>
<feature type="transmembrane region" description="Helical" evidence="6">
    <location>
        <begin position="36"/>
        <end position="54"/>
    </location>
</feature>
<comment type="subcellular location">
    <subcellularLocation>
        <location evidence="1">Membrane</location>
        <topology evidence="1">Multi-pass membrane protein</topology>
    </subcellularLocation>
</comment>
<evidence type="ECO:0000313" key="7">
    <source>
        <dbReference type="EMBL" id="KAG0474739.1"/>
    </source>
</evidence>
<dbReference type="InterPro" id="IPR036259">
    <property type="entry name" value="MFS_trans_sf"/>
</dbReference>
<dbReference type="Proteomes" id="UP000639772">
    <property type="component" value="Chromosome 7"/>
</dbReference>
<proteinExistence type="inferred from homology"/>
<dbReference type="GO" id="GO:0016020">
    <property type="term" value="C:membrane"/>
    <property type="evidence" value="ECO:0007669"/>
    <property type="project" value="UniProtKB-SubCell"/>
</dbReference>
<dbReference type="AlphaFoldDB" id="A0A835QLE0"/>
<name>A0A835QLE0_VANPL</name>
<comment type="caution">
    <text evidence="7">The sequence shown here is derived from an EMBL/GenBank/DDBJ whole genome shotgun (WGS) entry which is preliminary data.</text>
</comment>
<sequence>MYEVFERMAFYGISSNLVVYLTTKLRQGTVASSNNVTYWMGTGFLTSVLGAYVADAHLGRFWTFSIASIIYFLYRCLLKPPPTTYKTYPAQTTASQPRSFNSESSLLRYTYLPWAREAPNRTSQPSEPTSSMSLIRKKGPGKVSFFNWWTFSIYLGTLIANTFLVYVQDNVGWSLGYAIPTIGLGISILIFYAGSSFYRHKLPQGGPLTTMARVLVAAVRKSREEKSSFSNGQNVSKDLLFDSRSNFRFLNKAAVIEEGGSGAHGSYAP</sequence>
<evidence type="ECO:0000256" key="6">
    <source>
        <dbReference type="SAM" id="Phobius"/>
    </source>
</evidence>
<feature type="transmembrane region" description="Helical" evidence="6">
    <location>
        <begin position="60"/>
        <end position="78"/>
    </location>
</feature>
<accession>A0A835QLE0</accession>
<dbReference type="EMBL" id="JADCNM010000007">
    <property type="protein sequence ID" value="KAG0474739.1"/>
    <property type="molecule type" value="Genomic_DNA"/>
</dbReference>
<keyword evidence="5 6" id="KW-0472">Membrane</keyword>
<dbReference type="Gene3D" id="1.20.1250.20">
    <property type="entry name" value="MFS general substrate transporter like domains"/>
    <property type="match status" value="2"/>
</dbReference>
<keyword evidence="3 6" id="KW-0812">Transmembrane</keyword>
<evidence type="ECO:0000256" key="2">
    <source>
        <dbReference type="ARBA" id="ARBA00005982"/>
    </source>
</evidence>
<evidence type="ECO:0000256" key="4">
    <source>
        <dbReference type="ARBA" id="ARBA00022989"/>
    </source>
</evidence>
<protein>
    <submittedName>
        <fullName evidence="7">Uncharacterized protein</fullName>
    </submittedName>
</protein>
<comment type="similarity">
    <text evidence="2">Belongs to the major facilitator superfamily. Proton-dependent oligopeptide transporter (POT/PTR) (TC 2.A.17) family.</text>
</comment>
<dbReference type="OrthoDB" id="8904098at2759"/>
<evidence type="ECO:0000256" key="5">
    <source>
        <dbReference type="ARBA" id="ARBA00023136"/>
    </source>
</evidence>
<dbReference type="PANTHER" id="PTHR11654">
    <property type="entry name" value="OLIGOPEPTIDE TRANSPORTER-RELATED"/>
    <property type="match status" value="1"/>
</dbReference>
<feature type="transmembrane region" description="Helical" evidence="6">
    <location>
        <begin position="145"/>
        <end position="167"/>
    </location>
</feature>
<keyword evidence="4 6" id="KW-1133">Transmembrane helix</keyword>
<dbReference type="InterPro" id="IPR000109">
    <property type="entry name" value="POT_fam"/>
</dbReference>